<dbReference type="Gene3D" id="1.10.443.10">
    <property type="entry name" value="Intergrase catalytic core"/>
    <property type="match status" value="1"/>
</dbReference>
<sequence length="395" mass="46123">MFVRKRTSKKAKKGYTWTVYIDYEDSYGVKQRYTKGGFQEKSEALNHGIEKQQELKQGIEIKLKDKTFSEVYLEYMDVEGKFKYTHNTMITYDSIYVNHIKDGIGNAKMRNLSYKALQEYFNGICDEGMGTTTGIKRIFCVTFKYALRVGYINSNPMLMVTVRGKKSERKQDDIITFEQLEEMVKILCTVDEKKRNYVPFTHYSFCIFLYLSYFLGTRKAETLAITKQDVDFENNTISINKQLVYHGFKKEEYYCTDKMKTKSSRAILPMCDKLKEILQKWYKKNPYDLLCCDEYGDYIVPTDCCRLCKESAKKIGIDFHPHSLRHTYISNLVLSGVDVKTVSELARHSNTSTTLDIYAQTTFEKKQEAINCTFNAYLDTKSNKKVTNLKNDILN</sequence>
<dbReference type="AlphaFoldDB" id="A0A413CT79"/>
<keyword evidence="2" id="KW-0229">DNA integration</keyword>
<dbReference type="PANTHER" id="PTHR30349">
    <property type="entry name" value="PHAGE INTEGRASE-RELATED"/>
    <property type="match status" value="1"/>
</dbReference>
<comment type="caution">
    <text evidence="6">The sequence shown here is derived from an EMBL/GenBank/DDBJ whole genome shotgun (WGS) entry which is preliminary data.</text>
</comment>
<dbReference type="Pfam" id="PF00589">
    <property type="entry name" value="Phage_integrase"/>
    <property type="match status" value="1"/>
</dbReference>
<evidence type="ECO:0000256" key="2">
    <source>
        <dbReference type="ARBA" id="ARBA00022908"/>
    </source>
</evidence>
<dbReference type="SUPFAM" id="SSF56349">
    <property type="entry name" value="DNA breaking-rejoining enzymes"/>
    <property type="match status" value="1"/>
</dbReference>
<evidence type="ECO:0000256" key="4">
    <source>
        <dbReference type="ARBA" id="ARBA00023172"/>
    </source>
</evidence>
<dbReference type="RefSeq" id="WP_118357407.1">
    <property type="nucleotide sequence ID" value="NZ_QSAT01000022.1"/>
</dbReference>
<keyword evidence="4" id="KW-0233">DNA recombination</keyword>
<dbReference type="Pfam" id="PF14659">
    <property type="entry name" value="Phage_int_SAM_3"/>
    <property type="match status" value="1"/>
</dbReference>
<dbReference type="CDD" id="cd01189">
    <property type="entry name" value="INT_ICEBs1_C_like"/>
    <property type="match status" value="1"/>
</dbReference>
<dbReference type="GO" id="GO:0006310">
    <property type="term" value="P:DNA recombination"/>
    <property type="evidence" value="ECO:0007669"/>
    <property type="project" value="UniProtKB-KW"/>
</dbReference>
<dbReference type="InterPro" id="IPR002104">
    <property type="entry name" value="Integrase_catalytic"/>
</dbReference>
<evidence type="ECO:0000313" key="6">
    <source>
        <dbReference type="EMBL" id="RGW74734.1"/>
    </source>
</evidence>
<dbReference type="EMBL" id="QSAT01000022">
    <property type="protein sequence ID" value="RGW74734.1"/>
    <property type="molecule type" value="Genomic_DNA"/>
</dbReference>
<dbReference type="GO" id="GO:0003677">
    <property type="term" value="F:DNA binding"/>
    <property type="evidence" value="ECO:0007669"/>
    <property type="project" value="UniProtKB-KW"/>
</dbReference>
<dbReference type="GO" id="GO:0015074">
    <property type="term" value="P:DNA integration"/>
    <property type="evidence" value="ECO:0007669"/>
    <property type="project" value="UniProtKB-KW"/>
</dbReference>
<organism evidence="6 7">
    <name type="scientific">Holdemanella biformis</name>
    <dbReference type="NCBI Taxonomy" id="1735"/>
    <lineage>
        <taxon>Bacteria</taxon>
        <taxon>Bacillati</taxon>
        <taxon>Bacillota</taxon>
        <taxon>Erysipelotrichia</taxon>
        <taxon>Erysipelotrichales</taxon>
        <taxon>Erysipelotrichaceae</taxon>
        <taxon>Holdemanella</taxon>
    </lineage>
</organism>
<dbReference type="InterPro" id="IPR013762">
    <property type="entry name" value="Integrase-like_cat_sf"/>
</dbReference>
<dbReference type="Pfam" id="PF14657">
    <property type="entry name" value="Arm-DNA-bind_4"/>
    <property type="match status" value="1"/>
</dbReference>
<protein>
    <submittedName>
        <fullName evidence="6">Site-specific integrase</fullName>
    </submittedName>
</protein>
<evidence type="ECO:0000256" key="3">
    <source>
        <dbReference type="ARBA" id="ARBA00023125"/>
    </source>
</evidence>
<dbReference type="Gene3D" id="1.10.150.130">
    <property type="match status" value="1"/>
</dbReference>
<gene>
    <name evidence="6" type="ORF">DWV56_07480</name>
</gene>
<dbReference type="InterPro" id="IPR011010">
    <property type="entry name" value="DNA_brk_join_enz"/>
</dbReference>
<dbReference type="InterPro" id="IPR004107">
    <property type="entry name" value="Integrase_SAM-like_N"/>
</dbReference>
<dbReference type="InterPro" id="IPR028259">
    <property type="entry name" value="AP2-like_int_N"/>
</dbReference>
<evidence type="ECO:0000259" key="5">
    <source>
        <dbReference type="PROSITE" id="PS51898"/>
    </source>
</evidence>
<dbReference type="PANTHER" id="PTHR30349:SF64">
    <property type="entry name" value="PROPHAGE INTEGRASE INTD-RELATED"/>
    <property type="match status" value="1"/>
</dbReference>
<comment type="similarity">
    <text evidence="1">Belongs to the 'phage' integrase family.</text>
</comment>
<proteinExistence type="inferred from homology"/>
<reference evidence="6 7" key="1">
    <citation type="submission" date="2018-08" db="EMBL/GenBank/DDBJ databases">
        <title>A genome reference for cultivated species of the human gut microbiota.</title>
        <authorList>
            <person name="Zou Y."/>
            <person name="Xue W."/>
            <person name="Luo G."/>
        </authorList>
    </citation>
    <scope>NUCLEOTIDE SEQUENCE [LARGE SCALE GENOMIC DNA]</scope>
    <source>
        <strain evidence="6 7">AF10-31</strain>
    </source>
</reference>
<dbReference type="InterPro" id="IPR010998">
    <property type="entry name" value="Integrase_recombinase_N"/>
</dbReference>
<dbReference type="PROSITE" id="PS51898">
    <property type="entry name" value="TYR_RECOMBINASE"/>
    <property type="match status" value="1"/>
</dbReference>
<evidence type="ECO:0000256" key="1">
    <source>
        <dbReference type="ARBA" id="ARBA00008857"/>
    </source>
</evidence>
<evidence type="ECO:0000313" key="7">
    <source>
        <dbReference type="Proteomes" id="UP000284651"/>
    </source>
</evidence>
<accession>A0A413CT79</accession>
<feature type="domain" description="Tyr recombinase" evidence="5">
    <location>
        <begin position="170"/>
        <end position="371"/>
    </location>
</feature>
<dbReference type="Proteomes" id="UP000284651">
    <property type="component" value="Unassembled WGS sequence"/>
</dbReference>
<dbReference type="InterPro" id="IPR050090">
    <property type="entry name" value="Tyrosine_recombinase_XerCD"/>
</dbReference>
<name>A0A413CT79_9FIRM</name>
<keyword evidence="3" id="KW-0238">DNA-binding</keyword>